<protein>
    <submittedName>
        <fullName evidence="2">Uncharacterized protein</fullName>
    </submittedName>
</protein>
<reference evidence="2 3" key="1">
    <citation type="submission" date="2022-01" db="EMBL/GenBank/DDBJ databases">
        <title>Draft Genome Sequences of Seven Type Strains of the Genus Streptomyces.</title>
        <authorList>
            <person name="Aziz S."/>
            <person name="Coretto E."/>
            <person name="Chronakova A."/>
            <person name="Sproer C."/>
            <person name="Huber K."/>
            <person name="Nouioui I."/>
            <person name="Gross H."/>
        </authorList>
    </citation>
    <scope>NUCLEOTIDE SEQUENCE [LARGE SCALE GENOMIC DNA]</scope>
    <source>
        <strain evidence="2 3">DSM 41685</strain>
    </source>
</reference>
<comment type="caution">
    <text evidence="2">The sequence shown here is derived from an EMBL/GenBank/DDBJ whole genome shotgun (WGS) entry which is preliminary data.</text>
</comment>
<organism evidence="2 3">
    <name type="scientific">Streptomyces tricolor</name>
    <dbReference type="NCBI Taxonomy" id="68277"/>
    <lineage>
        <taxon>Bacteria</taxon>
        <taxon>Bacillati</taxon>
        <taxon>Actinomycetota</taxon>
        <taxon>Actinomycetes</taxon>
        <taxon>Kitasatosporales</taxon>
        <taxon>Streptomycetaceae</taxon>
        <taxon>Streptomyces</taxon>
        <taxon>Streptomyces violaceoruber group</taxon>
    </lineage>
</organism>
<keyword evidence="3" id="KW-1185">Reference proteome</keyword>
<name>A0ABS9JKA4_9ACTN</name>
<sequence>MGDRPLEALMRRPPDPARERSVIRRSPVTARGVCAEYGQPAHRSAGLAGSQLGQVVGVGGPAGEAVLALGVVGEEELRGIQPEPVGASPVPGQGG</sequence>
<feature type="region of interest" description="Disordered" evidence="1">
    <location>
        <begin position="1"/>
        <end position="21"/>
    </location>
</feature>
<evidence type="ECO:0000256" key="1">
    <source>
        <dbReference type="SAM" id="MobiDB-lite"/>
    </source>
</evidence>
<proteinExistence type="predicted"/>
<dbReference type="EMBL" id="JAKKZF010000093">
    <property type="protein sequence ID" value="MCG0065978.1"/>
    <property type="molecule type" value="Genomic_DNA"/>
</dbReference>
<accession>A0ABS9JKA4</accession>
<dbReference type="Proteomes" id="UP001299012">
    <property type="component" value="Unassembled WGS sequence"/>
</dbReference>
<evidence type="ECO:0000313" key="3">
    <source>
        <dbReference type="Proteomes" id="UP001299012"/>
    </source>
</evidence>
<gene>
    <name evidence="2" type="ORF">L0F81_22220</name>
</gene>
<evidence type="ECO:0000313" key="2">
    <source>
        <dbReference type="EMBL" id="MCG0065978.1"/>
    </source>
</evidence>
<dbReference type="RefSeq" id="WP_086697485.1">
    <property type="nucleotide sequence ID" value="NZ_JAKKZF010000093.1"/>
</dbReference>